<accession>A0A382DT22</accession>
<protein>
    <submittedName>
        <fullName evidence="1">Uncharacterized protein</fullName>
    </submittedName>
</protein>
<gene>
    <name evidence="1" type="ORF">METZ01_LOCUS193657</name>
</gene>
<dbReference type="AlphaFoldDB" id="A0A382DT22"/>
<proteinExistence type="predicted"/>
<sequence length="209" mass="24264">MIMKNLDTMNYKDAKELFDSLNEEVNKIRLISNPTNFQNDPAFSKLIHLREEVRKLLEIVPAHRVKTKVVTIPTLNASGKINESEEVVETHEPPQEPEDYTQKIWNFVKKRIGGDVDFDTYKQAYEEMGTLKSMDLQALLKRVQQLHNEKHKVGENMEHPKSRMIEQLMPLFEQDLDQAELVLAAKDMGDRLQKMAEDLASMQVEDLMP</sequence>
<evidence type="ECO:0000313" key="1">
    <source>
        <dbReference type="EMBL" id="SVB40803.1"/>
    </source>
</evidence>
<reference evidence="1" key="1">
    <citation type="submission" date="2018-05" db="EMBL/GenBank/DDBJ databases">
        <authorList>
            <person name="Lanie J.A."/>
            <person name="Ng W.-L."/>
            <person name="Kazmierczak K.M."/>
            <person name="Andrzejewski T.M."/>
            <person name="Davidsen T.M."/>
            <person name="Wayne K.J."/>
            <person name="Tettelin H."/>
            <person name="Glass J.I."/>
            <person name="Rusch D."/>
            <person name="Podicherti R."/>
            <person name="Tsui H.-C.T."/>
            <person name="Winkler M.E."/>
        </authorList>
    </citation>
    <scope>NUCLEOTIDE SEQUENCE</scope>
</reference>
<organism evidence="1">
    <name type="scientific">marine metagenome</name>
    <dbReference type="NCBI Taxonomy" id="408172"/>
    <lineage>
        <taxon>unclassified sequences</taxon>
        <taxon>metagenomes</taxon>
        <taxon>ecological metagenomes</taxon>
    </lineage>
</organism>
<feature type="non-terminal residue" evidence="1">
    <location>
        <position position="209"/>
    </location>
</feature>
<dbReference type="EMBL" id="UINC01040646">
    <property type="protein sequence ID" value="SVB40803.1"/>
    <property type="molecule type" value="Genomic_DNA"/>
</dbReference>
<name>A0A382DT22_9ZZZZ</name>